<dbReference type="EMBL" id="CP020919">
    <property type="protein sequence ID" value="AWG25398.1"/>
    <property type="molecule type" value="Genomic_DNA"/>
</dbReference>
<proteinExistence type="predicted"/>
<accession>A0A2S1LNX1</accession>
<evidence type="ECO:0000313" key="3">
    <source>
        <dbReference type="EMBL" id="AWG25398.1"/>
    </source>
</evidence>
<dbReference type="InterPro" id="IPR001296">
    <property type="entry name" value="Glyco_trans_1"/>
</dbReference>
<evidence type="ECO:0000313" key="4">
    <source>
        <dbReference type="Proteomes" id="UP000244677"/>
    </source>
</evidence>
<dbReference type="PANTHER" id="PTHR12526">
    <property type="entry name" value="GLYCOSYLTRANSFERASE"/>
    <property type="match status" value="1"/>
</dbReference>
<keyword evidence="4" id="KW-1185">Reference proteome</keyword>
<protein>
    <recommendedName>
        <fullName evidence="5">Glycosyltransferase</fullName>
    </recommendedName>
</protein>
<evidence type="ECO:0000259" key="2">
    <source>
        <dbReference type="Pfam" id="PF13439"/>
    </source>
</evidence>
<dbReference type="Pfam" id="PF00534">
    <property type="entry name" value="Glycos_transf_1"/>
    <property type="match status" value="1"/>
</dbReference>
<dbReference type="CDD" id="cd03811">
    <property type="entry name" value="GT4_GT28_WabH-like"/>
    <property type="match status" value="1"/>
</dbReference>
<dbReference type="Pfam" id="PF13439">
    <property type="entry name" value="Glyco_transf_4"/>
    <property type="match status" value="1"/>
</dbReference>
<feature type="domain" description="Glycosyl transferase family 1" evidence="1">
    <location>
        <begin position="174"/>
        <end position="330"/>
    </location>
</feature>
<dbReference type="Gene3D" id="3.40.50.2000">
    <property type="entry name" value="Glycogen Phosphorylase B"/>
    <property type="match status" value="2"/>
</dbReference>
<dbReference type="KEGG" id="fki:FK004_09175"/>
<dbReference type="AlphaFoldDB" id="A0A2S1LNX1"/>
<dbReference type="SUPFAM" id="SSF53756">
    <property type="entry name" value="UDP-Glycosyltransferase/glycogen phosphorylase"/>
    <property type="match status" value="1"/>
</dbReference>
<dbReference type="InterPro" id="IPR028098">
    <property type="entry name" value="Glyco_trans_4-like_N"/>
</dbReference>
<sequence length="365" mass="41213">MRIVQLIDSLEPGGAERMAVNYANMLSETIAFSSLVTTRQEGALKEELLPGVFYLFLKKKHTFDFGAVFRLRHFIKKHKIALIHAHSSSFFMAVMTKLIYPRVKIIWHDHYGNSNFLEQRNASVLKWASIFFAGIISVNKALKNWSIAQLHCNQIGVLPNFVVEEKVGVVENTLKGTDGKRIIMVANLRPQKDHFFLIAIADTLRKYDPDWSFHLIGKDFEDAYADRIKKEIRDKKLENSIFIYGAQNKTAVSVAASDIAILTSESEGLPLALLEYGIHSKAVICTDVGDVSDVIHSGKNGYLVPHGDIPTFVKRLIELMEDVESRRNFGLQLHKEVINNYSVSAVFQSYVDFITPIVDNQANAK</sequence>
<dbReference type="RefSeq" id="WP_108736995.1">
    <property type="nucleotide sequence ID" value="NZ_CP020919.1"/>
</dbReference>
<dbReference type="PANTHER" id="PTHR12526:SF630">
    <property type="entry name" value="GLYCOSYLTRANSFERASE"/>
    <property type="match status" value="1"/>
</dbReference>
<organism evidence="3 4">
    <name type="scientific">Flavobacterium kingsejongi</name>
    <dbReference type="NCBI Taxonomy" id="1678728"/>
    <lineage>
        <taxon>Bacteria</taxon>
        <taxon>Pseudomonadati</taxon>
        <taxon>Bacteroidota</taxon>
        <taxon>Flavobacteriia</taxon>
        <taxon>Flavobacteriales</taxon>
        <taxon>Flavobacteriaceae</taxon>
        <taxon>Flavobacterium</taxon>
    </lineage>
</organism>
<gene>
    <name evidence="3" type="ORF">FK004_09175</name>
</gene>
<reference evidence="3 4" key="1">
    <citation type="submission" date="2017-04" db="EMBL/GenBank/DDBJ databases">
        <title>Complete genome sequence of Flavobacterium kingsejong AJ004.</title>
        <authorList>
            <person name="Lee P.C."/>
        </authorList>
    </citation>
    <scope>NUCLEOTIDE SEQUENCE [LARGE SCALE GENOMIC DNA]</scope>
    <source>
        <strain evidence="3 4">AJ004</strain>
    </source>
</reference>
<evidence type="ECO:0000259" key="1">
    <source>
        <dbReference type="Pfam" id="PF00534"/>
    </source>
</evidence>
<feature type="domain" description="Glycosyltransferase subfamily 4-like N-terminal" evidence="2">
    <location>
        <begin position="12"/>
        <end position="163"/>
    </location>
</feature>
<dbReference type="OrthoDB" id="823685at2"/>
<name>A0A2S1LNX1_9FLAO</name>
<dbReference type="Proteomes" id="UP000244677">
    <property type="component" value="Chromosome"/>
</dbReference>
<evidence type="ECO:0008006" key="5">
    <source>
        <dbReference type="Google" id="ProtNLM"/>
    </source>
</evidence>
<dbReference type="GO" id="GO:0016757">
    <property type="term" value="F:glycosyltransferase activity"/>
    <property type="evidence" value="ECO:0007669"/>
    <property type="project" value="InterPro"/>
</dbReference>